<organism evidence="2 3">
    <name type="scientific">Tetrabaena socialis</name>
    <dbReference type="NCBI Taxonomy" id="47790"/>
    <lineage>
        <taxon>Eukaryota</taxon>
        <taxon>Viridiplantae</taxon>
        <taxon>Chlorophyta</taxon>
        <taxon>core chlorophytes</taxon>
        <taxon>Chlorophyceae</taxon>
        <taxon>CS clade</taxon>
        <taxon>Chlamydomonadales</taxon>
        <taxon>Tetrabaenaceae</taxon>
        <taxon>Tetrabaena</taxon>
    </lineage>
</organism>
<evidence type="ECO:0000313" key="3">
    <source>
        <dbReference type="Proteomes" id="UP000236333"/>
    </source>
</evidence>
<reference evidence="2 3" key="1">
    <citation type="journal article" date="2017" name="Mol. Biol. Evol.">
        <title>The 4-celled Tetrabaena socialis nuclear genome reveals the essential components for genetic control of cell number at the origin of multicellularity in the volvocine lineage.</title>
        <authorList>
            <person name="Featherston J."/>
            <person name="Arakaki Y."/>
            <person name="Hanschen E.R."/>
            <person name="Ferris P.J."/>
            <person name="Michod R.E."/>
            <person name="Olson B.J.S.C."/>
            <person name="Nozaki H."/>
            <person name="Durand P.M."/>
        </authorList>
    </citation>
    <scope>NUCLEOTIDE SEQUENCE [LARGE SCALE GENOMIC DNA]</scope>
    <source>
        <strain evidence="2 3">NIES-571</strain>
    </source>
</reference>
<feature type="region of interest" description="Disordered" evidence="1">
    <location>
        <begin position="65"/>
        <end position="86"/>
    </location>
</feature>
<feature type="compositionally biased region" description="Gly residues" evidence="1">
    <location>
        <begin position="176"/>
        <end position="187"/>
    </location>
</feature>
<gene>
    <name evidence="2" type="ORF">TSOC_009753</name>
</gene>
<dbReference type="Proteomes" id="UP000236333">
    <property type="component" value="Unassembled WGS sequence"/>
</dbReference>
<dbReference type="AlphaFoldDB" id="A0A2J7ZV19"/>
<feature type="compositionally biased region" description="Gly residues" evidence="1">
    <location>
        <begin position="153"/>
        <end position="162"/>
    </location>
</feature>
<protein>
    <submittedName>
        <fullName evidence="2">Uncharacterized protein</fullName>
    </submittedName>
</protein>
<feature type="compositionally biased region" description="Low complexity" evidence="1">
    <location>
        <begin position="121"/>
        <end position="130"/>
    </location>
</feature>
<feature type="compositionally biased region" description="Polar residues" evidence="1">
    <location>
        <begin position="225"/>
        <end position="253"/>
    </location>
</feature>
<evidence type="ECO:0000313" key="2">
    <source>
        <dbReference type="EMBL" id="PNH04127.1"/>
    </source>
</evidence>
<evidence type="ECO:0000256" key="1">
    <source>
        <dbReference type="SAM" id="MobiDB-lite"/>
    </source>
</evidence>
<sequence>MRIREGGRVVRTAAVRLVAEVYRMRKSGGQPFEVEKLLGAGVKPALLQVLHRRFGEVDEEIAGGVRPAGSAGGPGGRGVINRDDMPVGPGISIRASGSFNRMGSALPPISGRGGTLPALAVVGSSRGSSRPGTGAFSGGLDAGGKPPRTPLSPGGGGGGGPRGRTPPRMGRLGTAEGPGGSLRGGVGSPLRGSRGNTPLGGGAMLPGSMPGDGGDGADVMIIHSGGSTPARGNSSQSVRGNSGQSVRVSTSLKARTKGGGGPGGASLDDAEEQLIEYILNDEARAVV</sequence>
<dbReference type="EMBL" id="PGGS01000421">
    <property type="protein sequence ID" value="PNH04127.1"/>
    <property type="molecule type" value="Genomic_DNA"/>
</dbReference>
<keyword evidence="3" id="KW-1185">Reference proteome</keyword>
<accession>A0A2J7ZV19</accession>
<comment type="caution">
    <text evidence="2">The sequence shown here is derived from an EMBL/GenBank/DDBJ whole genome shotgun (WGS) entry which is preliminary data.</text>
</comment>
<name>A0A2J7ZV19_9CHLO</name>
<feature type="compositionally biased region" description="Gly residues" evidence="1">
    <location>
        <begin position="198"/>
        <end position="216"/>
    </location>
</feature>
<feature type="region of interest" description="Disordered" evidence="1">
    <location>
        <begin position="121"/>
        <end position="268"/>
    </location>
</feature>
<proteinExistence type="predicted"/>